<dbReference type="SUPFAM" id="SSF54991">
    <property type="entry name" value="Anticodon-binding domain of PheRS"/>
    <property type="match status" value="1"/>
</dbReference>
<dbReference type="EMBL" id="PEVH01000022">
    <property type="protein sequence ID" value="PIU99260.1"/>
    <property type="molecule type" value="Genomic_DNA"/>
</dbReference>
<dbReference type="Gene3D" id="3.30.70.380">
    <property type="entry name" value="Ferrodoxin-fold anticodon-binding domain"/>
    <property type="match status" value="1"/>
</dbReference>
<gene>
    <name evidence="2" type="ORF">COS59_00675</name>
</gene>
<dbReference type="PROSITE" id="PS51447">
    <property type="entry name" value="FDX_ACB"/>
    <property type="match status" value="1"/>
</dbReference>
<proteinExistence type="predicted"/>
<dbReference type="InterPro" id="IPR036690">
    <property type="entry name" value="Fdx_antiC-bd_sf"/>
</dbReference>
<protein>
    <recommendedName>
        <fullName evidence="1">FDX-ACB domain-containing protein</fullName>
    </recommendedName>
</protein>
<organism evidence="2 3">
    <name type="scientific">Candidatus Wolfebacteria bacterium CG03_land_8_20_14_0_80_36_15</name>
    <dbReference type="NCBI Taxonomy" id="1975067"/>
    <lineage>
        <taxon>Bacteria</taxon>
        <taxon>Candidatus Wolfeibacteriota</taxon>
    </lineage>
</organism>
<dbReference type="Proteomes" id="UP000230131">
    <property type="component" value="Unassembled WGS sequence"/>
</dbReference>
<accession>A0A2M7B843</accession>
<comment type="caution">
    <text evidence="2">The sequence shown here is derived from an EMBL/GenBank/DDBJ whole genome shotgun (WGS) entry which is preliminary data.</text>
</comment>
<evidence type="ECO:0000313" key="3">
    <source>
        <dbReference type="Proteomes" id="UP000230131"/>
    </source>
</evidence>
<dbReference type="InterPro" id="IPR005121">
    <property type="entry name" value="Fdx_antiC-bd"/>
</dbReference>
<reference evidence="3" key="1">
    <citation type="submission" date="2017-09" db="EMBL/GenBank/DDBJ databases">
        <title>Depth-based differentiation of microbial function through sediment-hosted aquifers and enrichment of novel symbionts in the deep terrestrial subsurface.</title>
        <authorList>
            <person name="Probst A.J."/>
            <person name="Ladd B."/>
            <person name="Jarett J.K."/>
            <person name="Geller-Mcgrath D.E."/>
            <person name="Sieber C.M.K."/>
            <person name="Emerson J.B."/>
            <person name="Anantharaman K."/>
            <person name="Thomas B.C."/>
            <person name="Malmstrom R."/>
            <person name="Stieglmeier M."/>
            <person name="Klingl A."/>
            <person name="Woyke T."/>
            <person name="Ryan C.M."/>
            <person name="Banfield J.F."/>
        </authorList>
    </citation>
    <scope>NUCLEOTIDE SEQUENCE [LARGE SCALE GENOMIC DNA]</scope>
</reference>
<dbReference type="Pfam" id="PF03147">
    <property type="entry name" value="FDX-ACB"/>
    <property type="match status" value="1"/>
</dbReference>
<dbReference type="AlphaFoldDB" id="A0A2M7B843"/>
<name>A0A2M7B843_9BACT</name>
<evidence type="ECO:0000259" key="1">
    <source>
        <dbReference type="PROSITE" id="PS51447"/>
    </source>
</evidence>
<feature type="domain" description="FDX-ACB" evidence="1">
    <location>
        <begin position="1"/>
        <end position="36"/>
    </location>
</feature>
<sequence length="36" mass="4345">RIIFQAENRTLTDKEVDEKINKISQILTRKFKAQIR</sequence>
<evidence type="ECO:0000313" key="2">
    <source>
        <dbReference type="EMBL" id="PIU99260.1"/>
    </source>
</evidence>
<feature type="non-terminal residue" evidence="2">
    <location>
        <position position="1"/>
    </location>
</feature>